<sequence length="401" mass="44057">MSSKEFLGDAIKTTKVGSFSLPSKKGQPDTHEKYDGFQQSSAQAQSLGNPSVSRVSSATAVASDNGDSTTFPRKPTSTSTDWVDAVEIAPPSSPTSPDPMEQVIRVTNTQILNAATACFPPVPENADLPPLPKPVLIPRLEPGSSVPFARAWPADLADHAVTREDFVAFIDNFNIIIAPNVAIQVLGITGVIVGLVPYDIAEGVGSALEAIAILSAIALNYKRTKDYLSRMNETYFHPRKLHVKIINTKRLKTILEFGKKDPLLAPLADDTLELSSQERCLKYLSQHSCELSFDVPAPSPATTALAKITAWQIRQKVRKADRTAKAARKRTWKRHQKGKKLQGRWESYGEKSRVESLDWILVQNLEEWKARKAEKEAKKQAKKKREKKGGDAEQSLAPAAI</sequence>
<proteinExistence type="predicted"/>
<evidence type="ECO:0000313" key="3">
    <source>
        <dbReference type="Proteomes" id="UP001305414"/>
    </source>
</evidence>
<dbReference type="InterPro" id="IPR053221">
    <property type="entry name" value="Burnettramic_acid_biosynth"/>
</dbReference>
<protein>
    <submittedName>
        <fullName evidence="2">Uncharacterized protein</fullName>
    </submittedName>
</protein>
<feature type="compositionally biased region" description="Basic and acidic residues" evidence="1">
    <location>
        <begin position="26"/>
        <end position="35"/>
    </location>
</feature>
<dbReference type="EMBL" id="JAWHQM010000004">
    <property type="protein sequence ID" value="KAK5626808.1"/>
    <property type="molecule type" value="Genomic_DNA"/>
</dbReference>
<feature type="compositionally biased region" description="Low complexity" evidence="1">
    <location>
        <begin position="51"/>
        <end position="63"/>
    </location>
</feature>
<evidence type="ECO:0000256" key="1">
    <source>
        <dbReference type="SAM" id="MobiDB-lite"/>
    </source>
</evidence>
<feature type="compositionally biased region" description="Polar residues" evidence="1">
    <location>
        <begin position="37"/>
        <end position="50"/>
    </location>
</feature>
<feature type="region of interest" description="Disordered" evidence="1">
    <location>
        <begin position="371"/>
        <end position="401"/>
    </location>
</feature>
<dbReference type="PANTHER" id="PTHR38887:SF1">
    <property type="entry name" value="RAS MODIFICATION PROTEIN ERF4"/>
    <property type="match status" value="1"/>
</dbReference>
<dbReference type="PANTHER" id="PTHR38887">
    <property type="entry name" value="CHROMOSOME 21, WHOLE GENOME SHOTGUN SEQUENCE"/>
    <property type="match status" value="1"/>
</dbReference>
<feature type="region of interest" description="Disordered" evidence="1">
    <location>
        <begin position="319"/>
        <end position="344"/>
    </location>
</feature>
<feature type="region of interest" description="Disordered" evidence="1">
    <location>
        <begin position="17"/>
        <end position="80"/>
    </location>
</feature>
<dbReference type="AlphaFoldDB" id="A0AAN7UER9"/>
<feature type="compositionally biased region" description="Polar residues" evidence="1">
    <location>
        <begin position="65"/>
        <end position="80"/>
    </location>
</feature>
<evidence type="ECO:0000313" key="2">
    <source>
        <dbReference type="EMBL" id="KAK5626808.1"/>
    </source>
</evidence>
<comment type="caution">
    <text evidence="2">The sequence shown here is derived from an EMBL/GenBank/DDBJ whole genome shotgun (WGS) entry which is preliminary data.</text>
</comment>
<reference evidence="2 3" key="1">
    <citation type="submission" date="2023-10" db="EMBL/GenBank/DDBJ databases">
        <title>Draft genome sequence of Xylaria bambusicola isolate GMP-LS, the root and basal stem rot pathogen of sugarcane in Indonesia.</title>
        <authorList>
            <person name="Selvaraj P."/>
            <person name="Muralishankar V."/>
            <person name="Muruganantham S."/>
            <person name="Sp S."/>
            <person name="Haryani S."/>
            <person name="Lau K.J.X."/>
            <person name="Naqvi N.I."/>
        </authorList>
    </citation>
    <scope>NUCLEOTIDE SEQUENCE [LARGE SCALE GENOMIC DNA]</scope>
    <source>
        <strain evidence="2">GMP-LS</strain>
    </source>
</reference>
<feature type="compositionally biased region" description="Basic residues" evidence="1">
    <location>
        <begin position="325"/>
        <end position="342"/>
    </location>
</feature>
<organism evidence="2 3">
    <name type="scientific">Xylaria bambusicola</name>
    <dbReference type="NCBI Taxonomy" id="326684"/>
    <lineage>
        <taxon>Eukaryota</taxon>
        <taxon>Fungi</taxon>
        <taxon>Dikarya</taxon>
        <taxon>Ascomycota</taxon>
        <taxon>Pezizomycotina</taxon>
        <taxon>Sordariomycetes</taxon>
        <taxon>Xylariomycetidae</taxon>
        <taxon>Xylariales</taxon>
        <taxon>Xylariaceae</taxon>
        <taxon>Xylaria</taxon>
    </lineage>
</organism>
<name>A0AAN7UER9_9PEZI</name>
<gene>
    <name evidence="2" type="ORF">RRF57_002523</name>
</gene>
<keyword evidence="3" id="KW-1185">Reference proteome</keyword>
<dbReference type="Proteomes" id="UP001305414">
    <property type="component" value="Unassembled WGS sequence"/>
</dbReference>
<accession>A0AAN7UER9</accession>